<evidence type="ECO:0000256" key="8">
    <source>
        <dbReference type="ARBA" id="ARBA00023002"/>
    </source>
</evidence>
<keyword evidence="6 12" id="KW-0479">Metal-binding</keyword>
<dbReference type="FunFam" id="1.10.630.10:FF:000039">
    <property type="entry name" value="Cytochrome P450"/>
    <property type="match status" value="1"/>
</dbReference>
<gene>
    <name evidence="15" type="ORF">LIER_03847</name>
</gene>
<dbReference type="SUPFAM" id="SSF48264">
    <property type="entry name" value="Cytochrome P450"/>
    <property type="match status" value="1"/>
</dbReference>
<evidence type="ECO:0000256" key="12">
    <source>
        <dbReference type="PIRSR" id="PIRSR602401-1"/>
    </source>
</evidence>
<keyword evidence="9 12" id="KW-0408">Iron</keyword>
<evidence type="ECO:0000256" key="3">
    <source>
        <dbReference type="ARBA" id="ARBA00010617"/>
    </source>
</evidence>
<dbReference type="Proteomes" id="UP001454036">
    <property type="component" value="Unassembled WGS sequence"/>
</dbReference>
<evidence type="ECO:0000256" key="10">
    <source>
        <dbReference type="ARBA" id="ARBA00023033"/>
    </source>
</evidence>
<dbReference type="Pfam" id="PF00067">
    <property type="entry name" value="p450"/>
    <property type="match status" value="1"/>
</dbReference>
<evidence type="ECO:0000256" key="4">
    <source>
        <dbReference type="ARBA" id="ARBA00022617"/>
    </source>
</evidence>
<keyword evidence="8 13" id="KW-0560">Oxidoreductase</keyword>
<evidence type="ECO:0000256" key="5">
    <source>
        <dbReference type="ARBA" id="ARBA00022692"/>
    </source>
</evidence>
<evidence type="ECO:0000256" key="1">
    <source>
        <dbReference type="ARBA" id="ARBA00001971"/>
    </source>
</evidence>
<dbReference type="GO" id="GO:0016020">
    <property type="term" value="C:membrane"/>
    <property type="evidence" value="ECO:0007669"/>
    <property type="project" value="UniProtKB-SubCell"/>
</dbReference>
<evidence type="ECO:0000256" key="13">
    <source>
        <dbReference type="RuleBase" id="RU000461"/>
    </source>
</evidence>
<comment type="caution">
    <text evidence="15">The sequence shown here is derived from an EMBL/GenBank/DDBJ whole genome shotgun (WGS) entry which is preliminary data.</text>
</comment>
<dbReference type="GO" id="GO:0005506">
    <property type="term" value="F:iron ion binding"/>
    <property type="evidence" value="ECO:0007669"/>
    <property type="project" value="InterPro"/>
</dbReference>
<keyword evidence="16" id="KW-1185">Reference proteome</keyword>
<evidence type="ECO:0000256" key="14">
    <source>
        <dbReference type="SAM" id="Phobius"/>
    </source>
</evidence>
<dbReference type="InterPro" id="IPR017972">
    <property type="entry name" value="Cyt_P450_CS"/>
</dbReference>
<keyword evidence="7 14" id="KW-1133">Transmembrane helix</keyword>
<evidence type="ECO:0000313" key="15">
    <source>
        <dbReference type="EMBL" id="GAA0143084.1"/>
    </source>
</evidence>
<name>A0AAV3NUK7_LITER</name>
<dbReference type="Gene3D" id="1.10.630.10">
    <property type="entry name" value="Cytochrome P450"/>
    <property type="match status" value="1"/>
</dbReference>
<comment type="subcellular location">
    <subcellularLocation>
        <location evidence="2">Membrane</location>
        <topology evidence="2">Single-pass membrane protein</topology>
    </subcellularLocation>
</comment>
<evidence type="ECO:0000256" key="6">
    <source>
        <dbReference type="ARBA" id="ARBA00022723"/>
    </source>
</evidence>
<comment type="similarity">
    <text evidence="3 13">Belongs to the cytochrome P450 family.</text>
</comment>
<dbReference type="PRINTS" id="PR00463">
    <property type="entry name" value="EP450I"/>
</dbReference>
<dbReference type="GO" id="GO:0016705">
    <property type="term" value="F:oxidoreductase activity, acting on paired donors, with incorporation or reduction of molecular oxygen"/>
    <property type="evidence" value="ECO:0007669"/>
    <property type="project" value="InterPro"/>
</dbReference>
<dbReference type="GO" id="GO:0004497">
    <property type="term" value="F:monooxygenase activity"/>
    <property type="evidence" value="ECO:0007669"/>
    <property type="project" value="UniProtKB-KW"/>
</dbReference>
<keyword evidence="5 14" id="KW-0812">Transmembrane</keyword>
<proteinExistence type="inferred from homology"/>
<dbReference type="PANTHER" id="PTHR47944:SF10">
    <property type="entry name" value="CYTOCHROME P450 98A9"/>
    <property type="match status" value="1"/>
</dbReference>
<dbReference type="AlphaFoldDB" id="A0AAV3NUK7"/>
<accession>A0AAV3NUK7</accession>
<evidence type="ECO:0000256" key="2">
    <source>
        <dbReference type="ARBA" id="ARBA00004167"/>
    </source>
</evidence>
<protein>
    <submittedName>
        <fullName evidence="15">Oxygenase</fullName>
    </submittedName>
</protein>
<keyword evidence="10 13" id="KW-0503">Monooxygenase</keyword>
<comment type="cofactor">
    <cofactor evidence="1 12">
        <name>heme</name>
        <dbReference type="ChEBI" id="CHEBI:30413"/>
    </cofactor>
</comment>
<feature type="transmembrane region" description="Helical" evidence="14">
    <location>
        <begin position="6"/>
        <end position="23"/>
    </location>
</feature>
<feature type="binding site" description="axial binding residue" evidence="12">
    <location>
        <position position="439"/>
    </location>
    <ligand>
        <name>heme</name>
        <dbReference type="ChEBI" id="CHEBI:30413"/>
    </ligand>
    <ligandPart>
        <name>Fe</name>
        <dbReference type="ChEBI" id="CHEBI:18248"/>
    </ligandPart>
</feature>
<evidence type="ECO:0000256" key="11">
    <source>
        <dbReference type="ARBA" id="ARBA00023136"/>
    </source>
</evidence>
<evidence type="ECO:0000256" key="7">
    <source>
        <dbReference type="ARBA" id="ARBA00022989"/>
    </source>
</evidence>
<dbReference type="InterPro" id="IPR002401">
    <property type="entry name" value="Cyt_P450_E_grp-I"/>
</dbReference>
<organism evidence="15 16">
    <name type="scientific">Lithospermum erythrorhizon</name>
    <name type="common">Purple gromwell</name>
    <name type="synonym">Lithospermum officinale var. erythrorhizon</name>
    <dbReference type="NCBI Taxonomy" id="34254"/>
    <lineage>
        <taxon>Eukaryota</taxon>
        <taxon>Viridiplantae</taxon>
        <taxon>Streptophyta</taxon>
        <taxon>Embryophyta</taxon>
        <taxon>Tracheophyta</taxon>
        <taxon>Spermatophyta</taxon>
        <taxon>Magnoliopsida</taxon>
        <taxon>eudicotyledons</taxon>
        <taxon>Gunneridae</taxon>
        <taxon>Pentapetalae</taxon>
        <taxon>asterids</taxon>
        <taxon>lamiids</taxon>
        <taxon>Boraginales</taxon>
        <taxon>Boraginaceae</taxon>
        <taxon>Boraginoideae</taxon>
        <taxon>Lithospermeae</taxon>
        <taxon>Lithospermum</taxon>
    </lineage>
</organism>
<dbReference type="PANTHER" id="PTHR47944">
    <property type="entry name" value="CYTOCHROME P450 98A9"/>
    <property type="match status" value="1"/>
</dbReference>
<dbReference type="InterPro" id="IPR036396">
    <property type="entry name" value="Cyt_P450_sf"/>
</dbReference>
<dbReference type="InterPro" id="IPR001128">
    <property type="entry name" value="Cyt_P450"/>
</dbReference>
<dbReference type="GO" id="GO:0020037">
    <property type="term" value="F:heme binding"/>
    <property type="evidence" value="ECO:0007669"/>
    <property type="project" value="InterPro"/>
</dbReference>
<keyword evidence="4 12" id="KW-0349">Heme</keyword>
<dbReference type="PROSITE" id="PS00086">
    <property type="entry name" value="CYTOCHROME_P450"/>
    <property type="match status" value="1"/>
</dbReference>
<evidence type="ECO:0000313" key="16">
    <source>
        <dbReference type="Proteomes" id="UP001454036"/>
    </source>
</evidence>
<sequence>MPLPIPILIPISIVIIFLIYTLYKSLRFKLPPGPRRLPVVGNLYDVAPLKFRCFADWANKYGPIFSVYYGSQLNVVVCKPELAKEVLKDNDQLLADRYRSRPAEKISKDGTDFIWADYGPHYVKVRKLCTVELFSPKRLEALRPVREDEVTDMIQALFDASTSPEGAGKSLVLREFLSTVSFNNITRLILGKRYMDLKGSLNEEGQEFKGIAMDRIKISMNISLAEYVPWLRWFFKVDNVGPAKYLDRREVFTRKIMEERNVALMNENKQHFVDALLSLQKQYDLSEDTVVGLLWDMIAAGMDTTAVIAEWTMAELLRHPRVIQKAQEELDRVIGSDRVMSEADFINLPYLQALTKEALRLHPSTPLMLPHRASTNVKVGGYDIPKDTIVHVNVWAIGRDPDVWKNPLEFRPERFLEEDIDVKGNDFRVLPFGAGRRICPGAQLGINMVTSMLGHLLHHFNWSPAPGVKPEEIDITERPGAVSFMLNPLHCVATPRLPAHLYKSQSTA</sequence>
<keyword evidence="11 14" id="KW-0472">Membrane</keyword>
<dbReference type="PRINTS" id="PR00385">
    <property type="entry name" value="P450"/>
</dbReference>
<reference evidence="15 16" key="1">
    <citation type="submission" date="2024-01" db="EMBL/GenBank/DDBJ databases">
        <title>The complete chloroplast genome sequence of Lithospermum erythrorhizon: insights into the phylogenetic relationship among Boraginaceae species and the maternal lineages of purple gromwells.</title>
        <authorList>
            <person name="Okada T."/>
            <person name="Watanabe K."/>
        </authorList>
    </citation>
    <scope>NUCLEOTIDE SEQUENCE [LARGE SCALE GENOMIC DNA]</scope>
</reference>
<evidence type="ECO:0000256" key="9">
    <source>
        <dbReference type="ARBA" id="ARBA00023004"/>
    </source>
</evidence>
<dbReference type="EMBL" id="BAABME010000473">
    <property type="protein sequence ID" value="GAA0143084.1"/>
    <property type="molecule type" value="Genomic_DNA"/>
</dbReference>